<keyword evidence="5" id="KW-0472">Membrane</keyword>
<dbReference type="Pfam" id="PF00535">
    <property type="entry name" value="Glycos_transf_2"/>
    <property type="match status" value="1"/>
</dbReference>
<evidence type="ECO:0000256" key="5">
    <source>
        <dbReference type="ARBA" id="ARBA00023136"/>
    </source>
</evidence>
<dbReference type="InterPro" id="IPR029044">
    <property type="entry name" value="Nucleotide-diphossugar_trans"/>
</dbReference>
<dbReference type="Proteomes" id="UP000199113">
    <property type="component" value="Unassembled WGS sequence"/>
</dbReference>
<dbReference type="PANTHER" id="PTHR43646">
    <property type="entry name" value="GLYCOSYLTRANSFERASE"/>
    <property type="match status" value="1"/>
</dbReference>
<sequence length="236" mass="24649">MRVPAAVGVVIPARDEEVLLPACLDAVDGAVSVLREEHPTILARVFVVLDACGDRSAEIVAGRPEVTAIVTQAGNVGVARALGVAAAADWALALGVGSGTGSLWVANTDSDSVVPRHWLRSQVRMAGEGRRLVAGNVVPRASDLTTEELEQWRARHSSADGHAHVHGANLGFTWDAYESVGGFAPIATHEDVELVGAMRRAGFDWIAAGDIAVTTSGRRVARAPGGFADYLEDMGA</sequence>
<comment type="subcellular location">
    <subcellularLocation>
        <location evidence="1">Cell membrane</location>
    </subcellularLocation>
</comment>
<comment type="function">
    <text evidence="6">Catalyzes the glycosylation of 4,4'-diaponeurosporenoate, i.e. the esterification of glucose at the C1'' position with the carboxyl group of 4,4'-diaponeurosporenic acid, to form glycosyl-4,4'-diaponeurosporenoate. This is a step in the biosynthesis of staphyloxanthin, an orange pigment present in most staphylococci strains.</text>
</comment>
<dbReference type="Proteomes" id="UP000233565">
    <property type="component" value="Unassembled WGS sequence"/>
</dbReference>
<name>A0A1I1AYS1_9ACTN</name>
<evidence type="ECO:0000313" key="13">
    <source>
        <dbReference type="Proteomes" id="UP000199113"/>
    </source>
</evidence>
<keyword evidence="4 12" id="KW-0808">Transferase</keyword>
<evidence type="ECO:0000256" key="4">
    <source>
        <dbReference type="ARBA" id="ARBA00022679"/>
    </source>
</evidence>
<dbReference type="EMBL" id="PJBV01000016">
    <property type="protein sequence ID" value="PKH40979.1"/>
    <property type="molecule type" value="Genomic_DNA"/>
</dbReference>
<dbReference type="OrthoDB" id="9777873at2"/>
<dbReference type="RefSeq" id="WP_091200973.1">
    <property type="nucleotide sequence ID" value="NZ_FOKC01000011.1"/>
</dbReference>
<evidence type="ECO:0000259" key="10">
    <source>
        <dbReference type="Pfam" id="PF00535"/>
    </source>
</evidence>
<evidence type="ECO:0000313" key="12">
    <source>
        <dbReference type="EMBL" id="SFB42556.1"/>
    </source>
</evidence>
<evidence type="ECO:0000256" key="8">
    <source>
        <dbReference type="ARBA" id="ARBA00038120"/>
    </source>
</evidence>
<evidence type="ECO:0000256" key="7">
    <source>
        <dbReference type="ARBA" id="ARBA00037904"/>
    </source>
</evidence>
<dbReference type="SUPFAM" id="SSF53448">
    <property type="entry name" value="Nucleotide-diphospho-sugar transferases"/>
    <property type="match status" value="1"/>
</dbReference>
<organism evidence="12 13">
    <name type="scientific">Nocardioides alpinus</name>
    <dbReference type="NCBI Taxonomy" id="748909"/>
    <lineage>
        <taxon>Bacteria</taxon>
        <taxon>Bacillati</taxon>
        <taxon>Actinomycetota</taxon>
        <taxon>Actinomycetes</taxon>
        <taxon>Propionibacteriales</taxon>
        <taxon>Nocardioidaceae</taxon>
        <taxon>Nocardioides</taxon>
    </lineage>
</organism>
<proteinExistence type="inferred from homology"/>
<dbReference type="AlphaFoldDB" id="A0A1I1AYS1"/>
<evidence type="ECO:0000256" key="1">
    <source>
        <dbReference type="ARBA" id="ARBA00004236"/>
    </source>
</evidence>
<comment type="similarity">
    <text evidence="8">Belongs to the glycosyltransferase 2 family. CrtQ subfamily.</text>
</comment>
<evidence type="ECO:0000256" key="2">
    <source>
        <dbReference type="ARBA" id="ARBA00022475"/>
    </source>
</evidence>
<dbReference type="STRING" id="748909.SAMN05192575_111112"/>
<evidence type="ECO:0000256" key="6">
    <source>
        <dbReference type="ARBA" id="ARBA00037281"/>
    </source>
</evidence>
<feature type="domain" description="Glycosyltransferase 2-like" evidence="10">
    <location>
        <begin position="9"/>
        <end position="151"/>
    </location>
</feature>
<dbReference type="PANTHER" id="PTHR43646:SF2">
    <property type="entry name" value="GLYCOSYLTRANSFERASE 2-LIKE DOMAIN-CONTAINING PROTEIN"/>
    <property type="match status" value="1"/>
</dbReference>
<reference evidence="11 14" key="2">
    <citation type="submission" date="2017-12" db="EMBL/GenBank/DDBJ databases">
        <title>Pharmacopeia of the Arctic Ocean.</title>
        <authorList>
            <person name="Collins E."/>
            <person name="Ducluzeau A.-L."/>
        </authorList>
    </citation>
    <scope>NUCLEOTIDE SEQUENCE [LARGE SCALE GENOMIC DNA]</scope>
    <source>
        <strain evidence="11 14">DSM 23325</strain>
    </source>
</reference>
<dbReference type="Gene3D" id="3.90.550.10">
    <property type="entry name" value="Spore Coat Polysaccharide Biosynthesis Protein SpsA, Chain A"/>
    <property type="match status" value="1"/>
</dbReference>
<evidence type="ECO:0000313" key="11">
    <source>
        <dbReference type="EMBL" id="PKH40979.1"/>
    </source>
</evidence>
<comment type="pathway">
    <text evidence="7">Carotenoid biosynthesis; staphyloxanthin biosynthesis; staphyloxanthin from farnesyl diphosphate: step 4/5.</text>
</comment>
<evidence type="ECO:0000256" key="3">
    <source>
        <dbReference type="ARBA" id="ARBA00022676"/>
    </source>
</evidence>
<dbReference type="InterPro" id="IPR001173">
    <property type="entry name" value="Glyco_trans_2-like"/>
</dbReference>
<keyword evidence="2" id="KW-1003">Cell membrane</keyword>
<dbReference type="GO" id="GO:0005886">
    <property type="term" value="C:plasma membrane"/>
    <property type="evidence" value="ECO:0007669"/>
    <property type="project" value="UniProtKB-SubCell"/>
</dbReference>
<accession>A0A1I1AYS1</accession>
<dbReference type="EMBL" id="FOKC01000011">
    <property type="protein sequence ID" value="SFB42556.1"/>
    <property type="molecule type" value="Genomic_DNA"/>
</dbReference>
<reference evidence="12" key="1">
    <citation type="submission" date="2016-10" db="EMBL/GenBank/DDBJ databases">
        <authorList>
            <person name="de Groot N.N."/>
        </authorList>
    </citation>
    <scope>NUCLEOTIDE SEQUENCE [LARGE SCALE GENOMIC DNA]</scope>
    <source>
        <strain evidence="12">CGMCC 1.10697</strain>
    </source>
</reference>
<evidence type="ECO:0000256" key="9">
    <source>
        <dbReference type="ARBA" id="ARBA00040345"/>
    </source>
</evidence>
<keyword evidence="3" id="KW-0328">Glycosyltransferase</keyword>
<dbReference type="GO" id="GO:0016757">
    <property type="term" value="F:glycosyltransferase activity"/>
    <property type="evidence" value="ECO:0007669"/>
    <property type="project" value="UniProtKB-KW"/>
</dbReference>
<keyword evidence="14" id="KW-1185">Reference proteome</keyword>
<evidence type="ECO:0000313" key="14">
    <source>
        <dbReference type="Proteomes" id="UP000233565"/>
    </source>
</evidence>
<gene>
    <name evidence="11" type="ORF">CXG46_11020</name>
    <name evidence="12" type="ORF">SAMN05192575_111112</name>
</gene>
<protein>
    <recommendedName>
        <fullName evidence="9">4,4'-diaponeurosporenoate glycosyltransferase</fullName>
    </recommendedName>
</protein>